<dbReference type="AlphaFoldDB" id="A0AA37F5R7"/>
<gene>
    <name evidence="3" type="ORF">GCM10010126_39510</name>
</gene>
<dbReference type="EMBL" id="BMQD01000012">
    <property type="protein sequence ID" value="GGK76354.1"/>
    <property type="molecule type" value="Genomic_DNA"/>
</dbReference>
<dbReference type="InterPro" id="IPR023393">
    <property type="entry name" value="START-like_dom_sf"/>
</dbReference>
<dbReference type="SUPFAM" id="SSF55961">
    <property type="entry name" value="Bet v1-like"/>
    <property type="match status" value="1"/>
</dbReference>
<evidence type="ECO:0000259" key="2">
    <source>
        <dbReference type="Pfam" id="PF08327"/>
    </source>
</evidence>
<organism evidence="3 4">
    <name type="scientific">Planomonospora parontospora</name>
    <dbReference type="NCBI Taxonomy" id="58119"/>
    <lineage>
        <taxon>Bacteria</taxon>
        <taxon>Bacillati</taxon>
        <taxon>Actinomycetota</taxon>
        <taxon>Actinomycetes</taxon>
        <taxon>Streptosporangiales</taxon>
        <taxon>Streptosporangiaceae</taxon>
        <taxon>Planomonospora</taxon>
    </lineage>
</organism>
<dbReference type="InterPro" id="IPR013538">
    <property type="entry name" value="ASHA1/2-like_C"/>
</dbReference>
<protein>
    <submittedName>
        <fullName evidence="3">ATPase</fullName>
    </submittedName>
</protein>
<dbReference type="Proteomes" id="UP000627984">
    <property type="component" value="Unassembled WGS sequence"/>
</dbReference>
<reference evidence="3" key="1">
    <citation type="journal article" date="2014" name="Int. J. Syst. Evol. Microbiol.">
        <title>Complete genome sequence of Corynebacterium casei LMG S-19264T (=DSM 44701T), isolated from a smear-ripened cheese.</title>
        <authorList>
            <consortium name="US DOE Joint Genome Institute (JGI-PGF)"/>
            <person name="Walter F."/>
            <person name="Albersmeier A."/>
            <person name="Kalinowski J."/>
            <person name="Ruckert C."/>
        </authorList>
    </citation>
    <scope>NUCLEOTIDE SEQUENCE</scope>
    <source>
        <strain evidence="3">JCM 3093</strain>
    </source>
</reference>
<proteinExistence type="inferred from homology"/>
<reference evidence="3" key="2">
    <citation type="submission" date="2022-09" db="EMBL/GenBank/DDBJ databases">
        <authorList>
            <person name="Sun Q."/>
            <person name="Ohkuma M."/>
        </authorList>
    </citation>
    <scope>NUCLEOTIDE SEQUENCE</scope>
    <source>
        <strain evidence="3">JCM 3093</strain>
    </source>
</reference>
<dbReference type="Gene3D" id="3.30.530.20">
    <property type="match status" value="1"/>
</dbReference>
<evidence type="ECO:0000256" key="1">
    <source>
        <dbReference type="ARBA" id="ARBA00006817"/>
    </source>
</evidence>
<dbReference type="Pfam" id="PF08327">
    <property type="entry name" value="AHSA1"/>
    <property type="match status" value="1"/>
</dbReference>
<evidence type="ECO:0000313" key="4">
    <source>
        <dbReference type="Proteomes" id="UP000627984"/>
    </source>
</evidence>
<accession>A0AA37F5R7</accession>
<sequence length="151" mass="17332">MKSSTGVEPIRHAVTVEADQARTFSTFTRRLVTWWPIDSFAIEPGNVQDVRVEEHVDGRIYEVLKDGRERDWGHILRWEPPALVAFTWEVIQGPVFTEVELVFKPLGPSLTRVEMTHKGWENLTPLLMDYYLAHQSGWPMILGRLQSACSA</sequence>
<evidence type="ECO:0000313" key="3">
    <source>
        <dbReference type="EMBL" id="GGK76354.1"/>
    </source>
</evidence>
<comment type="caution">
    <text evidence="3">The sequence shown here is derived from an EMBL/GenBank/DDBJ whole genome shotgun (WGS) entry which is preliminary data.</text>
</comment>
<feature type="domain" description="Activator of Hsp90 ATPase homologue 1/2-like C-terminal" evidence="2">
    <location>
        <begin position="21"/>
        <end position="147"/>
    </location>
</feature>
<comment type="similarity">
    <text evidence="1">Belongs to the AHA1 family.</text>
</comment>
<name>A0AA37F5R7_9ACTN</name>
<dbReference type="RefSeq" id="WP_191896047.1">
    <property type="nucleotide sequence ID" value="NZ_BMQD01000012.1"/>
</dbReference>